<accession>A0ACC0E419</accession>
<organism evidence="1 2">
    <name type="scientific">Puccinia striiformis f. sp. tritici</name>
    <dbReference type="NCBI Taxonomy" id="168172"/>
    <lineage>
        <taxon>Eukaryota</taxon>
        <taxon>Fungi</taxon>
        <taxon>Dikarya</taxon>
        <taxon>Basidiomycota</taxon>
        <taxon>Pucciniomycotina</taxon>
        <taxon>Pucciniomycetes</taxon>
        <taxon>Pucciniales</taxon>
        <taxon>Pucciniaceae</taxon>
        <taxon>Puccinia</taxon>
    </lineage>
</organism>
<sequence length="89" mass="10097">MLCDRPAEEVKYSHRAGLVWGLNNPSSFSTTHGIIPSIIAFRSSNDRSPKASALVQRTCCRSSIWNWIEDHRLCHLPFETETAAQRRAN</sequence>
<reference evidence="1 2" key="3">
    <citation type="journal article" date="2022" name="Microbiol. Spectr.">
        <title>Folding features and dynamics of 3D genome architecture in plant fungal pathogens.</title>
        <authorList>
            <person name="Xia C."/>
        </authorList>
    </citation>
    <scope>NUCLEOTIDE SEQUENCE [LARGE SCALE GENOMIC DNA]</scope>
    <source>
        <strain evidence="1 2">93-210</strain>
    </source>
</reference>
<protein>
    <submittedName>
        <fullName evidence="1">Uncharacterized protein</fullName>
    </submittedName>
</protein>
<dbReference type="EMBL" id="CM045874">
    <property type="protein sequence ID" value="KAI7944579.1"/>
    <property type="molecule type" value="Genomic_DNA"/>
</dbReference>
<proteinExistence type="predicted"/>
<evidence type="ECO:0000313" key="1">
    <source>
        <dbReference type="EMBL" id="KAI7944579.1"/>
    </source>
</evidence>
<keyword evidence="2" id="KW-1185">Reference proteome</keyword>
<name>A0ACC0E419_9BASI</name>
<comment type="caution">
    <text evidence="1">The sequence shown here is derived from an EMBL/GenBank/DDBJ whole genome shotgun (WGS) entry which is preliminary data.</text>
</comment>
<dbReference type="Proteomes" id="UP001060170">
    <property type="component" value="Chromosome 10"/>
</dbReference>
<gene>
    <name evidence="1" type="ORF">MJO28_010274</name>
</gene>
<evidence type="ECO:0000313" key="2">
    <source>
        <dbReference type="Proteomes" id="UP001060170"/>
    </source>
</evidence>
<reference evidence="2" key="2">
    <citation type="journal article" date="2018" name="Mol. Plant Microbe Interact.">
        <title>Genome sequence resources for the wheat stripe rust pathogen (Puccinia striiformis f. sp. tritici) and the barley stripe rust pathogen (Puccinia striiformis f. sp. hordei).</title>
        <authorList>
            <person name="Xia C."/>
            <person name="Wang M."/>
            <person name="Yin C."/>
            <person name="Cornejo O.E."/>
            <person name="Hulbert S.H."/>
            <person name="Chen X."/>
        </authorList>
    </citation>
    <scope>NUCLEOTIDE SEQUENCE [LARGE SCALE GENOMIC DNA]</scope>
    <source>
        <strain evidence="2">93-210</strain>
    </source>
</reference>
<reference evidence="2" key="1">
    <citation type="journal article" date="2018" name="BMC Genomics">
        <title>Genomic insights into host adaptation between the wheat stripe rust pathogen (Puccinia striiformis f. sp. tritici) and the barley stripe rust pathogen (Puccinia striiformis f. sp. hordei).</title>
        <authorList>
            <person name="Xia C."/>
            <person name="Wang M."/>
            <person name="Yin C."/>
            <person name="Cornejo O.E."/>
            <person name="Hulbert S.H."/>
            <person name="Chen X."/>
        </authorList>
    </citation>
    <scope>NUCLEOTIDE SEQUENCE [LARGE SCALE GENOMIC DNA]</scope>
    <source>
        <strain evidence="2">93-210</strain>
    </source>
</reference>